<evidence type="ECO:0000313" key="1">
    <source>
        <dbReference type="EMBL" id="OGF22617.1"/>
    </source>
</evidence>
<dbReference type="AlphaFoldDB" id="A0A1F5S7H4"/>
<accession>A0A1F5S7H4</accession>
<organism evidence="1 2">
    <name type="scientific">Candidatus Falkowbacteria bacterium RBG_13_39_14</name>
    <dbReference type="NCBI Taxonomy" id="1797985"/>
    <lineage>
        <taxon>Bacteria</taxon>
        <taxon>Candidatus Falkowiibacteriota</taxon>
    </lineage>
</organism>
<reference evidence="1 2" key="1">
    <citation type="journal article" date="2016" name="Nat. Commun.">
        <title>Thousands of microbial genomes shed light on interconnected biogeochemical processes in an aquifer system.</title>
        <authorList>
            <person name="Anantharaman K."/>
            <person name="Brown C.T."/>
            <person name="Hug L.A."/>
            <person name="Sharon I."/>
            <person name="Castelle C.J."/>
            <person name="Probst A.J."/>
            <person name="Thomas B.C."/>
            <person name="Singh A."/>
            <person name="Wilkins M.J."/>
            <person name="Karaoz U."/>
            <person name="Brodie E.L."/>
            <person name="Williams K.H."/>
            <person name="Hubbard S.S."/>
            <person name="Banfield J.F."/>
        </authorList>
    </citation>
    <scope>NUCLEOTIDE SEQUENCE [LARGE SCALE GENOMIC DNA]</scope>
</reference>
<dbReference type="EMBL" id="MFFS01000019">
    <property type="protein sequence ID" value="OGF22617.1"/>
    <property type="molecule type" value="Genomic_DNA"/>
</dbReference>
<name>A0A1F5S7H4_9BACT</name>
<comment type="caution">
    <text evidence="1">The sequence shown here is derived from an EMBL/GenBank/DDBJ whole genome shotgun (WGS) entry which is preliminary data.</text>
</comment>
<protein>
    <submittedName>
        <fullName evidence="1">Uncharacterized protein</fullName>
    </submittedName>
</protein>
<evidence type="ECO:0000313" key="2">
    <source>
        <dbReference type="Proteomes" id="UP000178323"/>
    </source>
</evidence>
<gene>
    <name evidence="1" type="ORF">A2Y83_00720</name>
</gene>
<proteinExistence type="predicted"/>
<dbReference type="Proteomes" id="UP000178323">
    <property type="component" value="Unassembled WGS sequence"/>
</dbReference>
<sequence>MDKENLLKQINNFLDESPFEDEEIEFWKKQLPVLSEKDLEELLELLKEKLKIITDSNDVFIKIAEDALQERDKERLVIPLKRSIIDMPINELAGIFKDGLLKILTERDIISELNEYFFYSKANGEDALLEFDILIKALYENKEKIGDTGTGDWLKAYNGFNESYDRKSIDRINFATNYEKAKKMAEEERDILLKLLKLYDFLLNPDNMAQEISIGRVSKNISQADRQVKESDQEIIKMVLDKWRNNQKRRNGNKANVGDLVVSLVNGEFRESAEEEKAMVAAIDLSKTDPENLIRRGPRFALGGEGADGKFRVHAAGLNYIMGNYGIIDKNMDNKRVSSWTGIKLTESENMKIMRDAAKTMGAVQRAGYEQFLNKLENYGKLLRGGMGDFAGAVKKTSEAIDRSRSY</sequence>